<dbReference type="STRING" id="1223545.GS4_40_00080"/>
<reference evidence="1 2" key="1">
    <citation type="submission" date="2013-01" db="EMBL/GenBank/DDBJ databases">
        <title>Whole genome shotgun sequence of Gordonia soli NBRC 108243.</title>
        <authorList>
            <person name="Isaki-Nakamura S."/>
            <person name="Hosoyama A."/>
            <person name="Tsuchikane K."/>
            <person name="Ando Y."/>
            <person name="Baba S."/>
            <person name="Ohji S."/>
            <person name="Hamada M."/>
            <person name="Tamura T."/>
            <person name="Yamazoe A."/>
            <person name="Yamazaki S."/>
            <person name="Fujita N."/>
        </authorList>
    </citation>
    <scope>NUCLEOTIDE SEQUENCE [LARGE SCALE GENOMIC DNA]</scope>
    <source>
        <strain evidence="1 2">NBRC 108243</strain>
    </source>
</reference>
<dbReference type="Proteomes" id="UP000011666">
    <property type="component" value="Unassembled WGS sequence"/>
</dbReference>
<dbReference type="AlphaFoldDB" id="M0QQ90"/>
<sequence length="84" mass="9368">MWPELPRADASAKCYHVSPPMRGFSFVIGVEWRSGLVDILGSSERGVLLRGEANDELMWIHIGSVFTPSTVEAEFEKLGYTVCH</sequence>
<evidence type="ECO:0000313" key="2">
    <source>
        <dbReference type="Proteomes" id="UP000011666"/>
    </source>
</evidence>
<accession>M0QQ90</accession>
<name>M0QQ90_9ACTN</name>
<proteinExistence type="predicted"/>
<organism evidence="1 2">
    <name type="scientific">Gordonia soli NBRC 108243</name>
    <dbReference type="NCBI Taxonomy" id="1223545"/>
    <lineage>
        <taxon>Bacteria</taxon>
        <taxon>Bacillati</taxon>
        <taxon>Actinomycetota</taxon>
        <taxon>Actinomycetes</taxon>
        <taxon>Mycobacteriales</taxon>
        <taxon>Gordoniaceae</taxon>
        <taxon>Gordonia</taxon>
    </lineage>
</organism>
<dbReference type="EMBL" id="BANX01000040">
    <property type="protein sequence ID" value="GAC70748.1"/>
    <property type="molecule type" value="Genomic_DNA"/>
</dbReference>
<keyword evidence="2" id="KW-1185">Reference proteome</keyword>
<protein>
    <submittedName>
        <fullName evidence="1">Uncharacterized protein</fullName>
    </submittedName>
</protein>
<comment type="caution">
    <text evidence="1">The sequence shown here is derived from an EMBL/GenBank/DDBJ whole genome shotgun (WGS) entry which is preliminary data.</text>
</comment>
<evidence type="ECO:0000313" key="1">
    <source>
        <dbReference type="EMBL" id="GAC70748.1"/>
    </source>
</evidence>
<gene>
    <name evidence="1" type="ORF">GS4_40_00080</name>
</gene>